<dbReference type="Proteomes" id="UP000198611">
    <property type="component" value="Unassembled WGS sequence"/>
</dbReference>
<dbReference type="AlphaFoldDB" id="A0A1I1NNT2"/>
<keyword evidence="3" id="KW-1133">Transmembrane helix</keyword>
<dbReference type="PROSITE" id="PS50234">
    <property type="entry name" value="VWFA"/>
    <property type="match status" value="1"/>
</dbReference>
<keyword evidence="2" id="KW-0812">Transmembrane</keyword>
<organism evidence="6 7">
    <name type="scientific">Thiohalospira halophila DSM 15071</name>
    <dbReference type="NCBI Taxonomy" id="1123397"/>
    <lineage>
        <taxon>Bacteria</taxon>
        <taxon>Pseudomonadati</taxon>
        <taxon>Pseudomonadota</taxon>
        <taxon>Gammaproteobacteria</taxon>
        <taxon>Thiohalospirales</taxon>
        <taxon>Thiohalospiraceae</taxon>
        <taxon>Thiohalospira</taxon>
    </lineage>
</organism>
<keyword evidence="1" id="KW-1003">Cell membrane</keyword>
<feature type="domain" description="VWFA" evidence="5">
    <location>
        <begin position="99"/>
        <end position="287"/>
    </location>
</feature>
<reference evidence="6 7" key="1">
    <citation type="submission" date="2016-10" db="EMBL/GenBank/DDBJ databases">
        <authorList>
            <person name="de Groot N.N."/>
        </authorList>
    </citation>
    <scope>NUCLEOTIDE SEQUENCE [LARGE SCALE GENOMIC DNA]</scope>
    <source>
        <strain evidence="6 7">HL3</strain>
    </source>
</reference>
<dbReference type="PANTHER" id="PTHR22550:SF5">
    <property type="entry name" value="LEUCINE ZIPPER PROTEIN 4"/>
    <property type="match status" value="1"/>
</dbReference>
<evidence type="ECO:0000313" key="6">
    <source>
        <dbReference type="EMBL" id="SFC98952.1"/>
    </source>
</evidence>
<dbReference type="OrthoDB" id="6206554at2"/>
<name>A0A1I1NNT2_9GAMM</name>
<evidence type="ECO:0000256" key="3">
    <source>
        <dbReference type="ARBA" id="ARBA00022989"/>
    </source>
</evidence>
<sequence>MSGLLETLRLGPSGLAAPWALLLLPLPWLVRRLLPPAAPSGTAVWVPFFDESRHPPRHGGGARRRRFAALVLWLLVVLAASQPVAMERTATTVEGTARNLVIGLDISVSMLTRDMGGGERGPTRLTIARDRLAEFIARREGDRLGLIVFGGRAYPLVPLTHDHAGLAAMLEGLDVGLAGTTTNIGATIALAAARADAASGAQRVLLLLTDGAHTAPGIPVDTALDRAVEKGLRIHTVGIGASEEGGTPIDPMRDLDEPLLRRIAERTGGRYFPAADPDALTDLLATVDELEPVADRRRVVRTTPLYPFPLGLALLGSAVWVGLSLRRRPGADETSAPGEETP</sequence>
<accession>A0A1I1NNT2</accession>
<keyword evidence="4" id="KW-0472">Membrane</keyword>
<gene>
    <name evidence="6" type="ORF">SAMN05660831_00351</name>
</gene>
<evidence type="ECO:0000256" key="1">
    <source>
        <dbReference type="ARBA" id="ARBA00022475"/>
    </source>
</evidence>
<dbReference type="EMBL" id="FOMJ01000001">
    <property type="protein sequence ID" value="SFC98952.1"/>
    <property type="molecule type" value="Genomic_DNA"/>
</dbReference>
<protein>
    <submittedName>
        <fullName evidence="6">Ca-activated chloride channel family protein</fullName>
    </submittedName>
</protein>
<dbReference type="RefSeq" id="WP_093427025.1">
    <property type="nucleotide sequence ID" value="NZ_FOMJ01000001.1"/>
</dbReference>
<dbReference type="InterPro" id="IPR002035">
    <property type="entry name" value="VWF_A"/>
</dbReference>
<evidence type="ECO:0000256" key="2">
    <source>
        <dbReference type="ARBA" id="ARBA00022692"/>
    </source>
</evidence>
<evidence type="ECO:0000256" key="4">
    <source>
        <dbReference type="ARBA" id="ARBA00023136"/>
    </source>
</evidence>
<dbReference type="SMART" id="SM00327">
    <property type="entry name" value="VWA"/>
    <property type="match status" value="1"/>
</dbReference>
<dbReference type="STRING" id="1123397.SAMN05660831_00351"/>
<dbReference type="InterPro" id="IPR036465">
    <property type="entry name" value="vWFA_dom_sf"/>
</dbReference>
<dbReference type="Pfam" id="PF13519">
    <property type="entry name" value="VWA_2"/>
    <property type="match status" value="1"/>
</dbReference>
<evidence type="ECO:0000313" key="7">
    <source>
        <dbReference type="Proteomes" id="UP000198611"/>
    </source>
</evidence>
<keyword evidence="7" id="KW-1185">Reference proteome</keyword>
<dbReference type="PANTHER" id="PTHR22550">
    <property type="entry name" value="SPORE GERMINATION PROTEIN"/>
    <property type="match status" value="1"/>
</dbReference>
<dbReference type="SUPFAM" id="SSF53300">
    <property type="entry name" value="vWA-like"/>
    <property type="match status" value="1"/>
</dbReference>
<proteinExistence type="predicted"/>
<dbReference type="InterPro" id="IPR050768">
    <property type="entry name" value="UPF0353/GerABKA_families"/>
</dbReference>
<evidence type="ECO:0000259" key="5">
    <source>
        <dbReference type="PROSITE" id="PS50234"/>
    </source>
</evidence>
<dbReference type="Gene3D" id="3.40.50.410">
    <property type="entry name" value="von Willebrand factor, type A domain"/>
    <property type="match status" value="1"/>
</dbReference>